<dbReference type="FunFam" id="4.10.365.10:FF:000002">
    <property type="entry name" value="cyclin-dependent kinase inhibitor 1C"/>
    <property type="match status" value="1"/>
</dbReference>
<evidence type="ECO:0000256" key="7">
    <source>
        <dbReference type="ARBA" id="ARBA00054284"/>
    </source>
</evidence>
<evidence type="ECO:0000313" key="15">
    <source>
        <dbReference type="RefSeq" id="XP_030650052.1"/>
    </source>
</evidence>
<gene>
    <name evidence="15" type="primary">cdkn1ca</name>
</gene>
<keyword evidence="6" id="KW-0131">Cell cycle</keyword>
<evidence type="ECO:0000256" key="8">
    <source>
        <dbReference type="ARBA" id="ARBA00062980"/>
    </source>
</evidence>
<evidence type="ECO:0000256" key="2">
    <source>
        <dbReference type="ARBA" id="ARBA00006726"/>
    </source>
</evidence>
<dbReference type="GO" id="GO:0005634">
    <property type="term" value="C:nucleus"/>
    <property type="evidence" value="ECO:0007669"/>
    <property type="project" value="UniProtKB-SubCell"/>
</dbReference>
<comment type="function">
    <text evidence="7">Potent tight-binding inhibitor of several G1 cyclin/CDK complexes (cyclin E-CDK2, cyclin D2-CDK4, and cyclin A-CDK2) and, to lesser extent, of the mitotic cyclin B-CDC2. Negative regulator of cell proliferation. May play a role in maintenance of the non-proliferative state throughout life.</text>
</comment>
<feature type="domain" description="Cyclin-dependent kinase inhibitor" evidence="13">
    <location>
        <begin position="30"/>
        <end position="78"/>
    </location>
</feature>
<feature type="region of interest" description="Disordered" evidence="12">
    <location>
        <begin position="196"/>
        <end position="222"/>
    </location>
</feature>
<dbReference type="PANTHER" id="PTHR10265:SF44">
    <property type="entry name" value="CYCLIN-DEPENDENT KINASE INHIBITOR 1C"/>
    <property type="match status" value="1"/>
</dbReference>
<accession>A0A6J2X0Y2</accession>
<dbReference type="InParanoid" id="A0A6J2X0Y2"/>
<evidence type="ECO:0000256" key="6">
    <source>
        <dbReference type="ARBA" id="ARBA00023306"/>
    </source>
</evidence>
<dbReference type="CTD" id="399483"/>
<evidence type="ECO:0000256" key="12">
    <source>
        <dbReference type="SAM" id="MobiDB-lite"/>
    </source>
</evidence>
<keyword evidence="5" id="KW-0539">Nucleus</keyword>
<keyword evidence="14" id="KW-1185">Reference proteome</keyword>
<dbReference type="FunCoup" id="A0A6J2X0Y2">
    <property type="interactions" value="119"/>
</dbReference>
<evidence type="ECO:0000256" key="10">
    <source>
        <dbReference type="ARBA" id="ARBA00076482"/>
    </source>
</evidence>
<proteinExistence type="inferred from homology"/>
<sequence length="222" mass="25129">MSRLDIAGNLERHVVRRTFPFLTRTGACRNLFGPVDHDELKCELKSKLREISERDQTRWNFNFDKDSPLPGEYEWQEVSSSSTPVFYQDSIQNGRTRIVLPIPVTPHKNNSATSECGLQNALVSCIGEKDVVSSGSVLCHSSESNQENRSDTLNAGKTESLTPLFRRQKKTSAPVLSGSTSTQITDFFSKRKRTFESKNIERTSQHPTSPVPVEQTPRKRMR</sequence>
<evidence type="ECO:0000256" key="3">
    <source>
        <dbReference type="ARBA" id="ARBA00022481"/>
    </source>
</evidence>
<comment type="subcellular location">
    <subcellularLocation>
        <location evidence="1">Nucleus</location>
    </subcellularLocation>
</comment>
<evidence type="ECO:0000313" key="14">
    <source>
        <dbReference type="Proteomes" id="UP000504632"/>
    </source>
</evidence>
<dbReference type="GO" id="GO:0004861">
    <property type="term" value="F:cyclin-dependent protein serine/threonine kinase inhibitor activity"/>
    <property type="evidence" value="ECO:0007669"/>
    <property type="project" value="InterPro"/>
</dbReference>
<feature type="compositionally biased region" description="Polar residues" evidence="12">
    <location>
        <begin position="140"/>
        <end position="161"/>
    </location>
</feature>
<dbReference type="Gene3D" id="4.10.365.10">
    <property type="entry name" value="p27"/>
    <property type="match status" value="1"/>
</dbReference>
<protein>
    <recommendedName>
        <fullName evidence="9">Cyclin-dependent kinase inhibitor 1C</fullName>
    </recommendedName>
    <alternativeName>
        <fullName evidence="10">Cyclin-dependent kinase inhibitor p57</fullName>
    </alternativeName>
    <alternativeName>
        <fullName evidence="11">p57Kip2</fullName>
    </alternativeName>
</protein>
<dbReference type="PANTHER" id="PTHR10265">
    <property type="entry name" value="CYCLIN-DEPENDENT KINASE INHIBITOR 1"/>
    <property type="match status" value="1"/>
</dbReference>
<organism evidence="14 15">
    <name type="scientific">Chanos chanos</name>
    <name type="common">Milkfish</name>
    <name type="synonym">Mugil chanos</name>
    <dbReference type="NCBI Taxonomy" id="29144"/>
    <lineage>
        <taxon>Eukaryota</taxon>
        <taxon>Metazoa</taxon>
        <taxon>Chordata</taxon>
        <taxon>Craniata</taxon>
        <taxon>Vertebrata</taxon>
        <taxon>Euteleostomi</taxon>
        <taxon>Actinopterygii</taxon>
        <taxon>Neopterygii</taxon>
        <taxon>Teleostei</taxon>
        <taxon>Ostariophysi</taxon>
        <taxon>Gonorynchiformes</taxon>
        <taxon>Chanidae</taxon>
        <taxon>Chanos</taxon>
    </lineage>
</organism>
<dbReference type="InterPro" id="IPR044898">
    <property type="entry name" value="CDI_dom_sf"/>
</dbReference>
<comment type="similarity">
    <text evidence="2">Belongs to the CDI family.</text>
</comment>
<dbReference type="Proteomes" id="UP000504632">
    <property type="component" value="Chromosome 2"/>
</dbReference>
<dbReference type="GO" id="GO:0045892">
    <property type="term" value="P:negative regulation of DNA-templated transcription"/>
    <property type="evidence" value="ECO:0007669"/>
    <property type="project" value="UniProtKB-ARBA"/>
</dbReference>
<keyword evidence="3" id="KW-0488">Methylation</keyword>
<evidence type="ECO:0000256" key="5">
    <source>
        <dbReference type="ARBA" id="ARBA00023242"/>
    </source>
</evidence>
<dbReference type="OrthoDB" id="6373236at2759"/>
<evidence type="ECO:0000256" key="4">
    <source>
        <dbReference type="ARBA" id="ARBA00023013"/>
    </source>
</evidence>
<keyword evidence="4 15" id="KW-0649">Protein kinase inhibitor</keyword>
<dbReference type="AlphaFoldDB" id="A0A6J2X0Y2"/>
<name>A0A6J2X0Y2_CHACN</name>
<feature type="region of interest" description="Disordered" evidence="12">
    <location>
        <begin position="140"/>
        <end position="180"/>
    </location>
</feature>
<evidence type="ECO:0000256" key="1">
    <source>
        <dbReference type="ARBA" id="ARBA00004123"/>
    </source>
</evidence>
<evidence type="ECO:0000256" key="11">
    <source>
        <dbReference type="ARBA" id="ARBA00078591"/>
    </source>
</evidence>
<dbReference type="Pfam" id="PF02234">
    <property type="entry name" value="CDI"/>
    <property type="match status" value="1"/>
</dbReference>
<dbReference type="RefSeq" id="XP_030650052.1">
    <property type="nucleotide sequence ID" value="XM_030794192.1"/>
</dbReference>
<comment type="subunit">
    <text evidence="8">Interacts with PCNA.</text>
</comment>
<dbReference type="GO" id="GO:0045930">
    <property type="term" value="P:negative regulation of mitotic cell cycle"/>
    <property type="evidence" value="ECO:0007669"/>
    <property type="project" value="TreeGrafter"/>
</dbReference>
<dbReference type="InterPro" id="IPR003175">
    <property type="entry name" value="CDI_dom"/>
</dbReference>
<reference evidence="15" key="1">
    <citation type="submission" date="2025-08" db="UniProtKB">
        <authorList>
            <consortium name="RefSeq"/>
        </authorList>
    </citation>
    <scope>IDENTIFICATION</scope>
</reference>
<evidence type="ECO:0000256" key="9">
    <source>
        <dbReference type="ARBA" id="ARBA00067667"/>
    </source>
</evidence>
<dbReference type="GeneID" id="115830143"/>
<evidence type="ECO:0000259" key="13">
    <source>
        <dbReference type="Pfam" id="PF02234"/>
    </source>
</evidence>